<accession>A0A2N1M112</accession>
<reference evidence="1 2" key="2">
    <citation type="submission" date="2017-10" db="EMBL/GenBank/DDBJ databases">
        <title>Extensive intraspecific genome diversity in a model arbuscular mycorrhizal fungus.</title>
        <authorList>
            <person name="Chen E.C.H."/>
            <person name="Morin E."/>
            <person name="Baudet D."/>
            <person name="Noel J."/>
            <person name="Ndikumana S."/>
            <person name="Charron P."/>
            <person name="St-Onge C."/>
            <person name="Giorgi J."/>
            <person name="Grigoriev I.V."/>
            <person name="Roux C."/>
            <person name="Martin F.M."/>
            <person name="Corradi N."/>
        </authorList>
    </citation>
    <scope>NUCLEOTIDE SEQUENCE [LARGE SCALE GENOMIC DNA]</scope>
    <source>
        <strain evidence="1 2">C2</strain>
    </source>
</reference>
<protein>
    <submittedName>
        <fullName evidence="1">Uncharacterized protein</fullName>
    </submittedName>
</protein>
<gene>
    <name evidence="1" type="ORF">RhiirC2_802685</name>
</gene>
<reference evidence="1 2" key="1">
    <citation type="submission" date="2016-04" db="EMBL/GenBank/DDBJ databases">
        <title>Genome analyses suggest a sexual origin of heterokaryosis in a supposedly ancient asexual fungus.</title>
        <authorList>
            <person name="Ropars J."/>
            <person name="Sedzielewska K."/>
            <person name="Noel J."/>
            <person name="Charron P."/>
            <person name="Farinelli L."/>
            <person name="Marton T."/>
            <person name="Kruger M."/>
            <person name="Pelin A."/>
            <person name="Brachmann A."/>
            <person name="Corradi N."/>
        </authorList>
    </citation>
    <scope>NUCLEOTIDE SEQUENCE [LARGE SCALE GENOMIC DNA]</scope>
    <source>
        <strain evidence="1 2">C2</strain>
    </source>
</reference>
<organism evidence="1 2">
    <name type="scientific">Rhizophagus irregularis</name>
    <dbReference type="NCBI Taxonomy" id="588596"/>
    <lineage>
        <taxon>Eukaryota</taxon>
        <taxon>Fungi</taxon>
        <taxon>Fungi incertae sedis</taxon>
        <taxon>Mucoromycota</taxon>
        <taxon>Glomeromycotina</taxon>
        <taxon>Glomeromycetes</taxon>
        <taxon>Glomerales</taxon>
        <taxon>Glomeraceae</taxon>
        <taxon>Rhizophagus</taxon>
    </lineage>
</organism>
<sequence>MSYEPPFPLRNAYYTKQNTWYALFNIEMPFLYTFFDSFRYTFVIFSFNDNST</sequence>
<comment type="caution">
    <text evidence="1">The sequence shown here is derived from an EMBL/GenBank/DDBJ whole genome shotgun (WGS) entry which is preliminary data.</text>
</comment>
<evidence type="ECO:0000313" key="1">
    <source>
        <dbReference type="EMBL" id="PKK55334.1"/>
    </source>
</evidence>
<dbReference type="EMBL" id="LLXL01007876">
    <property type="protein sequence ID" value="PKK55334.1"/>
    <property type="molecule type" value="Genomic_DNA"/>
</dbReference>
<dbReference type="Proteomes" id="UP000233469">
    <property type="component" value="Unassembled WGS sequence"/>
</dbReference>
<proteinExistence type="predicted"/>
<dbReference type="AlphaFoldDB" id="A0A2N1M112"/>
<name>A0A2N1M112_9GLOM</name>
<evidence type="ECO:0000313" key="2">
    <source>
        <dbReference type="Proteomes" id="UP000233469"/>
    </source>
</evidence>